<dbReference type="Proteomes" id="UP000265520">
    <property type="component" value="Unassembled WGS sequence"/>
</dbReference>
<evidence type="ECO:0000313" key="1">
    <source>
        <dbReference type="EMBL" id="MCI72357.1"/>
    </source>
</evidence>
<reference evidence="1 2" key="1">
    <citation type="journal article" date="2018" name="Front. Plant Sci.">
        <title>Red Clover (Trifolium pratense) and Zigzag Clover (T. medium) - A Picture of Genomic Similarities and Differences.</title>
        <authorList>
            <person name="Dluhosova J."/>
            <person name="Istvanek J."/>
            <person name="Nedelnik J."/>
            <person name="Repkova J."/>
        </authorList>
    </citation>
    <scope>NUCLEOTIDE SEQUENCE [LARGE SCALE GENOMIC DNA]</scope>
    <source>
        <strain evidence="2">cv. 10/8</strain>
        <tissue evidence="1">Leaf</tissue>
    </source>
</reference>
<evidence type="ECO:0000313" key="2">
    <source>
        <dbReference type="Proteomes" id="UP000265520"/>
    </source>
</evidence>
<name>A0A392UI17_9FABA</name>
<accession>A0A392UI17</accession>
<sequence>MSFSSLCTGSDFGADFLRLCSAGAACCLCVSAQASCGAEWLVLRSCSGYSHHVRLS</sequence>
<comment type="caution">
    <text evidence="1">The sequence shown here is derived from an EMBL/GenBank/DDBJ whole genome shotgun (WGS) entry which is preliminary data.</text>
</comment>
<protein>
    <submittedName>
        <fullName evidence="1">Uncharacterized protein</fullName>
    </submittedName>
</protein>
<feature type="non-terminal residue" evidence="1">
    <location>
        <position position="56"/>
    </location>
</feature>
<organism evidence="1 2">
    <name type="scientific">Trifolium medium</name>
    <dbReference type="NCBI Taxonomy" id="97028"/>
    <lineage>
        <taxon>Eukaryota</taxon>
        <taxon>Viridiplantae</taxon>
        <taxon>Streptophyta</taxon>
        <taxon>Embryophyta</taxon>
        <taxon>Tracheophyta</taxon>
        <taxon>Spermatophyta</taxon>
        <taxon>Magnoliopsida</taxon>
        <taxon>eudicotyledons</taxon>
        <taxon>Gunneridae</taxon>
        <taxon>Pentapetalae</taxon>
        <taxon>rosids</taxon>
        <taxon>fabids</taxon>
        <taxon>Fabales</taxon>
        <taxon>Fabaceae</taxon>
        <taxon>Papilionoideae</taxon>
        <taxon>50 kb inversion clade</taxon>
        <taxon>NPAAA clade</taxon>
        <taxon>Hologalegina</taxon>
        <taxon>IRL clade</taxon>
        <taxon>Trifolieae</taxon>
        <taxon>Trifolium</taxon>
    </lineage>
</organism>
<dbReference type="AlphaFoldDB" id="A0A392UI17"/>
<keyword evidence="2" id="KW-1185">Reference proteome</keyword>
<dbReference type="EMBL" id="LXQA010816237">
    <property type="protein sequence ID" value="MCI72357.1"/>
    <property type="molecule type" value="Genomic_DNA"/>
</dbReference>
<proteinExistence type="predicted"/>